<dbReference type="CTD" id="27185"/>
<dbReference type="GO" id="GO:0005815">
    <property type="term" value="C:microtubule organizing center"/>
    <property type="evidence" value="ECO:0007669"/>
    <property type="project" value="TreeGrafter"/>
</dbReference>
<dbReference type="PANTHER" id="PTHR14332">
    <property type="entry name" value="DISRUPTED IN SCHIZOPHRENIA 1 PROTEIN"/>
    <property type="match status" value="1"/>
</dbReference>
<feature type="region of interest" description="Disordered" evidence="2">
    <location>
        <begin position="813"/>
        <end position="856"/>
    </location>
</feature>
<dbReference type="GeneID" id="111658967"/>
<feature type="compositionally biased region" description="Basic residues" evidence="2">
    <location>
        <begin position="35"/>
        <end position="44"/>
    </location>
</feature>
<name>A0A3B4ZA60_SERLL</name>
<dbReference type="GeneTree" id="ENSGT00390000006176"/>
<reference evidence="3" key="2">
    <citation type="submission" date="2025-09" db="UniProtKB">
        <authorList>
            <consortium name="Ensembl"/>
        </authorList>
    </citation>
    <scope>IDENTIFICATION</scope>
</reference>
<dbReference type="Ensembl" id="ENSSLDT00000032930.1">
    <property type="protein sequence ID" value="ENSSLDP00000032019.1"/>
    <property type="gene ID" value="ENSSLDG00000024589.1"/>
</dbReference>
<feature type="region of interest" description="Disordered" evidence="2">
    <location>
        <begin position="24"/>
        <end position="104"/>
    </location>
</feature>
<dbReference type="GO" id="GO:0001764">
    <property type="term" value="P:neuron migration"/>
    <property type="evidence" value="ECO:0007669"/>
    <property type="project" value="TreeGrafter"/>
</dbReference>
<feature type="compositionally biased region" description="Acidic residues" evidence="2">
    <location>
        <begin position="835"/>
        <end position="856"/>
    </location>
</feature>
<sequence length="856" mass="96105">MFAGLMGLDCHNNSLLHHCEVKEGGRASGTAGSCGRKKLHRRPGYMRGEQSRLQSTTYGQEEEEEEEEEEVDEEGRTTCMRNGKSGRHTDITEATSTQRMSRTPAVTVSSINQTQPDKLTCSSWKSKSVICSVTHPLPHVGRSAVNSTSSHQGLSSLPQSELRLRPLQSSPQDSFNSSFSFIQQSLNSSQTTDTTTATPAHEPEPLNQSTKAPSSPQTKPATLPTDVSKHSTPVQGSQAEREELSLSGKFWRECLCGDSEVTSDLPDCDSQSLDIEITSSLSVDSDTASASSVTSGYESATPASDQGWDNLVKRYEVVLQDCLQNNRTHTKIESMMLKLQRLQQKAILDDDYDAAERFGKKLEELCRERGALQLGLPSRQPSVALFLERLTQVVHSALQRADCTQRREGAEPDAGERTDSLQGPLHRRDRLIREKGMVEEEIAELQQRLAELRDRSRCLEQQIQQEEQQVEAEELEGSVLRSCTVAQLRDISRTMQDLVTSENRMQISVSPPSSMLRLQEQEQALNLSIKEATAKVVMSQRLGSSLRRKVSETETQLLALHEAKLAAISGNDFSSAKELKAEMKAVYLERDRLEALAKRLHSLSSGSSQELARMKEQRQQLRQELEQREAQHESRLKENTAKYIELLEDRLHSCGCPGLERIWEADLEACHLFLRGLQLRTPSCSGADIEDLSAAAVYPPAHPCTKEEEDCAMLTALGGRWCPEANLQNSEFTKKLEEFLFCMEDNHQEDGCSEAEAADLTERCELISDRLMTLEDELQTAILNRDQALTQSLEKEVQEVKATLQTMLTQLKQEEEEQEEVKELLDDDLMKNGTEEEEEEEEEEDEDQYFSDSWDI</sequence>
<proteinExistence type="predicted"/>
<keyword evidence="1" id="KW-0175">Coiled coil</keyword>
<evidence type="ECO:0000313" key="3">
    <source>
        <dbReference type="Ensembl" id="ENSSLDP00000032019.1"/>
    </source>
</evidence>
<dbReference type="PANTHER" id="PTHR14332:SF3">
    <property type="entry name" value="DISRUPTED IN SCHIZOPHRENIA 1 PROTEIN"/>
    <property type="match status" value="1"/>
</dbReference>
<feature type="compositionally biased region" description="Low complexity" evidence="2">
    <location>
        <begin position="185"/>
        <end position="198"/>
    </location>
</feature>
<dbReference type="GO" id="GO:0060271">
    <property type="term" value="P:cilium assembly"/>
    <property type="evidence" value="ECO:0007669"/>
    <property type="project" value="TreeGrafter"/>
</dbReference>
<feature type="region of interest" description="Disordered" evidence="2">
    <location>
        <begin position="284"/>
        <end position="303"/>
    </location>
</feature>
<organism evidence="3 4">
    <name type="scientific">Seriola lalandi dorsalis</name>
    <dbReference type="NCBI Taxonomy" id="1841481"/>
    <lineage>
        <taxon>Eukaryota</taxon>
        <taxon>Metazoa</taxon>
        <taxon>Chordata</taxon>
        <taxon>Craniata</taxon>
        <taxon>Vertebrata</taxon>
        <taxon>Euteleostomi</taxon>
        <taxon>Actinopterygii</taxon>
        <taxon>Neopterygii</taxon>
        <taxon>Teleostei</taxon>
        <taxon>Neoteleostei</taxon>
        <taxon>Acanthomorphata</taxon>
        <taxon>Carangaria</taxon>
        <taxon>Carangiformes</taxon>
        <taxon>Carangidae</taxon>
        <taxon>Seriola</taxon>
    </lineage>
</organism>
<evidence type="ECO:0000256" key="2">
    <source>
        <dbReference type="SAM" id="MobiDB-lite"/>
    </source>
</evidence>
<feature type="compositionally biased region" description="Polar residues" evidence="2">
    <location>
        <begin position="92"/>
        <end position="104"/>
    </location>
</feature>
<keyword evidence="4" id="KW-1185">Reference proteome</keyword>
<protein>
    <submittedName>
        <fullName evidence="3">DISC1 scaffold protein</fullName>
    </submittedName>
</protein>
<dbReference type="GO" id="GO:0005874">
    <property type="term" value="C:microtubule"/>
    <property type="evidence" value="ECO:0007669"/>
    <property type="project" value="TreeGrafter"/>
</dbReference>
<feature type="compositionally biased region" description="Basic and acidic residues" evidence="2">
    <location>
        <begin position="612"/>
        <end position="634"/>
    </location>
</feature>
<dbReference type="KEGG" id="slal:111658967"/>
<dbReference type="InterPro" id="IPR026081">
    <property type="entry name" value="DISC1"/>
</dbReference>
<feature type="compositionally biased region" description="Acidic residues" evidence="2">
    <location>
        <begin position="60"/>
        <end position="73"/>
    </location>
</feature>
<dbReference type="STRING" id="1841481.ENSSLDP00000032019"/>
<feature type="compositionally biased region" description="Basic and acidic residues" evidence="2">
    <location>
        <begin position="403"/>
        <end position="419"/>
    </location>
</feature>
<dbReference type="Proteomes" id="UP000261360">
    <property type="component" value="Unplaced"/>
</dbReference>
<dbReference type="OrthoDB" id="9836442at2759"/>
<feature type="compositionally biased region" description="Low complexity" evidence="2">
    <location>
        <begin position="284"/>
        <end position="295"/>
    </location>
</feature>
<evidence type="ECO:0000313" key="4">
    <source>
        <dbReference type="Proteomes" id="UP000261360"/>
    </source>
</evidence>
<reference evidence="3" key="1">
    <citation type="submission" date="2025-08" db="UniProtKB">
        <authorList>
            <consortium name="Ensembl"/>
        </authorList>
    </citation>
    <scope>IDENTIFICATION</scope>
</reference>
<feature type="coiled-coil region" evidence="1">
    <location>
        <begin position="428"/>
        <end position="476"/>
    </location>
</feature>
<feature type="region of interest" description="Disordered" evidence="2">
    <location>
        <begin position="607"/>
        <end position="634"/>
    </location>
</feature>
<evidence type="ECO:0000256" key="1">
    <source>
        <dbReference type="SAM" id="Coils"/>
    </source>
</evidence>
<feature type="compositionally biased region" description="Basic and acidic residues" evidence="2">
    <location>
        <begin position="821"/>
        <end position="834"/>
    </location>
</feature>
<accession>A0A3B4ZA60</accession>
<dbReference type="RefSeq" id="XP_023267494.1">
    <property type="nucleotide sequence ID" value="XM_023411726.1"/>
</dbReference>
<dbReference type="GO" id="GO:0045111">
    <property type="term" value="C:intermediate filament cytoskeleton"/>
    <property type="evidence" value="ECO:0007669"/>
    <property type="project" value="TreeGrafter"/>
</dbReference>
<dbReference type="AlphaFoldDB" id="A0A3B4ZA60"/>
<feature type="region of interest" description="Disordered" evidence="2">
    <location>
        <begin position="403"/>
        <end position="422"/>
    </location>
</feature>
<feature type="compositionally biased region" description="Polar residues" evidence="2">
    <location>
        <begin position="206"/>
        <end position="220"/>
    </location>
</feature>
<feature type="region of interest" description="Disordered" evidence="2">
    <location>
        <begin position="185"/>
        <end position="243"/>
    </location>
</feature>